<dbReference type="InterPro" id="IPR036979">
    <property type="entry name" value="CM_dom_sf"/>
</dbReference>
<dbReference type="SUPFAM" id="SSF55021">
    <property type="entry name" value="ACT-like"/>
    <property type="match status" value="1"/>
</dbReference>
<keyword evidence="11" id="KW-0057">Aromatic amino acid biosynthesis</keyword>
<comment type="catalytic activity">
    <reaction evidence="1">
        <text>chorismate = prephenate</text>
        <dbReference type="Rhea" id="RHEA:13897"/>
        <dbReference type="ChEBI" id="CHEBI:29748"/>
        <dbReference type="ChEBI" id="CHEBI:29934"/>
        <dbReference type="EC" id="5.4.99.5"/>
    </reaction>
</comment>
<organism evidence="24 25">
    <name type="scientific">Desulfovibrio psychrotolerans</name>
    <dbReference type="NCBI Taxonomy" id="415242"/>
    <lineage>
        <taxon>Bacteria</taxon>
        <taxon>Pseudomonadati</taxon>
        <taxon>Thermodesulfobacteriota</taxon>
        <taxon>Desulfovibrionia</taxon>
        <taxon>Desulfovibrionales</taxon>
        <taxon>Desulfovibrionaceae</taxon>
        <taxon>Desulfovibrio</taxon>
    </lineage>
</organism>
<evidence type="ECO:0000256" key="18">
    <source>
        <dbReference type="ARBA" id="ARBA00047848"/>
    </source>
</evidence>
<comment type="function">
    <text evidence="2">Catalyzes the Claisen rearrangement of chorismate to prephenate and the decarboxylation/dehydration of prephenate to phenylpyruvate.</text>
</comment>
<evidence type="ECO:0000259" key="22">
    <source>
        <dbReference type="PROSITE" id="PS51171"/>
    </source>
</evidence>
<dbReference type="SMART" id="SM00830">
    <property type="entry name" value="CM_2"/>
    <property type="match status" value="1"/>
</dbReference>
<gene>
    <name evidence="24" type="ORF">DSM19430T_24430</name>
</gene>
<evidence type="ECO:0000256" key="15">
    <source>
        <dbReference type="ARBA" id="ARBA00023268"/>
    </source>
</evidence>
<dbReference type="Pfam" id="PF01817">
    <property type="entry name" value="CM_2"/>
    <property type="match status" value="1"/>
</dbReference>
<dbReference type="EC" id="4.2.1.51" evidence="7"/>
<keyword evidence="10" id="KW-0028">Amino-acid biosynthesis</keyword>
<feature type="compositionally biased region" description="Low complexity" evidence="20">
    <location>
        <begin position="385"/>
        <end position="397"/>
    </location>
</feature>
<dbReference type="InterPro" id="IPR001086">
    <property type="entry name" value="Preph_deHydtase"/>
</dbReference>
<dbReference type="SUPFAM" id="SSF48600">
    <property type="entry name" value="Chorismate mutase II"/>
    <property type="match status" value="1"/>
</dbReference>
<feature type="domain" description="Prephenate dehydratase" evidence="22">
    <location>
        <begin position="98"/>
        <end position="273"/>
    </location>
</feature>
<dbReference type="EMBL" id="BLVP01000010">
    <property type="protein sequence ID" value="GFM37759.1"/>
    <property type="molecule type" value="Genomic_DNA"/>
</dbReference>
<dbReference type="CDD" id="cd04905">
    <property type="entry name" value="ACT_CM-PDT"/>
    <property type="match status" value="1"/>
</dbReference>
<dbReference type="Pfam" id="PF00800">
    <property type="entry name" value="PDT"/>
    <property type="match status" value="1"/>
</dbReference>
<dbReference type="Gene3D" id="1.20.59.10">
    <property type="entry name" value="Chorismate mutase"/>
    <property type="match status" value="1"/>
</dbReference>
<evidence type="ECO:0000256" key="11">
    <source>
        <dbReference type="ARBA" id="ARBA00023141"/>
    </source>
</evidence>
<comment type="pathway">
    <text evidence="5">Metabolic intermediate biosynthesis; prephenate biosynthesis; prephenate from chorismate: step 1/1.</text>
</comment>
<keyword evidence="15" id="KW-0511">Multifunctional enzyme</keyword>
<evidence type="ECO:0000313" key="24">
    <source>
        <dbReference type="EMBL" id="GFM37759.1"/>
    </source>
</evidence>
<protein>
    <recommendedName>
        <fullName evidence="8">Bifunctional chorismate mutase/prephenate dehydratase</fullName>
        <ecNumber evidence="7">4.2.1.51</ecNumber>
        <ecNumber evidence="6">5.4.99.5</ecNumber>
    </recommendedName>
    <alternativeName>
        <fullName evidence="17">Chorismate mutase-prephenate dehydratase</fullName>
    </alternativeName>
    <alternativeName>
        <fullName evidence="16">p-protein</fullName>
    </alternativeName>
</protein>
<evidence type="ECO:0000256" key="16">
    <source>
        <dbReference type="ARBA" id="ARBA00031175"/>
    </source>
</evidence>
<dbReference type="Gene3D" id="3.30.70.260">
    <property type="match status" value="1"/>
</dbReference>
<evidence type="ECO:0000256" key="6">
    <source>
        <dbReference type="ARBA" id="ARBA00012404"/>
    </source>
</evidence>
<comment type="subcellular location">
    <subcellularLocation>
        <location evidence="3">Cytoplasm</location>
    </subcellularLocation>
</comment>
<evidence type="ECO:0000256" key="13">
    <source>
        <dbReference type="ARBA" id="ARBA00023235"/>
    </source>
</evidence>
<dbReference type="PANTHER" id="PTHR21022">
    <property type="entry name" value="PREPHENATE DEHYDRATASE P PROTEIN"/>
    <property type="match status" value="1"/>
</dbReference>
<dbReference type="InterPro" id="IPR045865">
    <property type="entry name" value="ACT-like_dom_sf"/>
</dbReference>
<dbReference type="UniPathway" id="UPA00121">
    <property type="reaction ID" value="UER00345"/>
</dbReference>
<keyword evidence="12" id="KW-0584">Phenylalanine biosynthesis</keyword>
<dbReference type="PROSITE" id="PS51671">
    <property type="entry name" value="ACT"/>
    <property type="match status" value="1"/>
</dbReference>
<evidence type="ECO:0000256" key="9">
    <source>
        <dbReference type="ARBA" id="ARBA00022490"/>
    </source>
</evidence>
<dbReference type="PANTHER" id="PTHR21022:SF19">
    <property type="entry name" value="PREPHENATE DEHYDRATASE-RELATED"/>
    <property type="match status" value="1"/>
</dbReference>
<reference evidence="24 25" key="1">
    <citation type="submission" date="2020-05" db="EMBL/GenBank/DDBJ databases">
        <title>Draft genome sequence of Desulfovibrio psychrotolerans JS1T.</title>
        <authorList>
            <person name="Ueno A."/>
            <person name="Tamazawa S."/>
            <person name="Tamamura S."/>
            <person name="Murakami T."/>
            <person name="Kiyama T."/>
            <person name="Inomata H."/>
            <person name="Amano Y."/>
            <person name="Miyakawa K."/>
            <person name="Tamaki H."/>
            <person name="Naganuma T."/>
            <person name="Kaneko K."/>
        </authorList>
    </citation>
    <scope>NUCLEOTIDE SEQUENCE [LARGE SCALE GENOMIC DNA]</scope>
    <source>
        <strain evidence="24 25">JS1</strain>
    </source>
</reference>
<comment type="pathway">
    <text evidence="4">Amino-acid biosynthesis; L-phenylalanine biosynthesis; phenylpyruvate from prephenate: step 1/1.</text>
</comment>
<feature type="site" description="Essential for prephenate dehydratase activity" evidence="19">
    <location>
        <position position="266"/>
    </location>
</feature>
<evidence type="ECO:0000256" key="12">
    <source>
        <dbReference type="ARBA" id="ARBA00023222"/>
    </source>
</evidence>
<sequence length="409" mass="45758">MPDRTDRTDENPRMQEVRQEIDATDRDILELLNRRASLSLEVGQLKRGSRDVIFKPFREKEVMENLRRHNAGPIPFEHLRSIYREVFSSSRALQRPQRVAYLGPEGTFSYFAGVEYLGKAVEYLPQKNLHEVFRAVHSRECELGVIPLENSLEGTVGQSLDLFMDFELYIQAELYCRISHSLLTRERELAEITTVYSHPQPLGQCGGWLRANLPNARIVPTESTAAAARRVCDEKGAAAIGHGKLAELLDLNILARGIENLPDNWTRFVIVGPQPSDGEGRDKTSMLFSLPDKPGSLVSVLNVMAVEGLNMKKLESRPMRGEKWRYVFFVDVESDLAREEYAALLDEIRGHCQSLRILGSYPTGPYIDVSAGTEDKGAQAAAPNTMDTPDTPGTPDTHANVAPNAQRQG</sequence>
<feature type="region of interest" description="Disordered" evidence="20">
    <location>
        <begin position="375"/>
        <end position="409"/>
    </location>
</feature>
<dbReference type="GO" id="GO:0046417">
    <property type="term" value="P:chorismate metabolic process"/>
    <property type="evidence" value="ECO:0007669"/>
    <property type="project" value="InterPro"/>
</dbReference>
<dbReference type="NCBIfam" id="NF008865">
    <property type="entry name" value="PRK11898.1"/>
    <property type="match status" value="1"/>
</dbReference>
<evidence type="ECO:0000259" key="21">
    <source>
        <dbReference type="PROSITE" id="PS51168"/>
    </source>
</evidence>
<comment type="caution">
    <text evidence="24">The sequence shown here is derived from an EMBL/GenBank/DDBJ whole genome shotgun (WGS) entry which is preliminary data.</text>
</comment>
<feature type="domain" description="ACT" evidence="23">
    <location>
        <begin position="285"/>
        <end position="362"/>
    </location>
</feature>
<evidence type="ECO:0000256" key="7">
    <source>
        <dbReference type="ARBA" id="ARBA00013147"/>
    </source>
</evidence>
<evidence type="ECO:0000256" key="10">
    <source>
        <dbReference type="ARBA" id="ARBA00022605"/>
    </source>
</evidence>
<dbReference type="AlphaFoldDB" id="A0A7J0BVL5"/>
<dbReference type="Gene3D" id="3.40.190.10">
    <property type="entry name" value="Periplasmic binding protein-like II"/>
    <property type="match status" value="2"/>
</dbReference>
<evidence type="ECO:0000256" key="5">
    <source>
        <dbReference type="ARBA" id="ARBA00004817"/>
    </source>
</evidence>
<evidence type="ECO:0000256" key="4">
    <source>
        <dbReference type="ARBA" id="ARBA00004741"/>
    </source>
</evidence>
<dbReference type="GO" id="GO:0009094">
    <property type="term" value="P:L-phenylalanine biosynthetic process"/>
    <property type="evidence" value="ECO:0007669"/>
    <property type="project" value="UniProtKB-UniPathway"/>
</dbReference>
<proteinExistence type="predicted"/>
<evidence type="ECO:0000313" key="25">
    <source>
        <dbReference type="Proteomes" id="UP000503820"/>
    </source>
</evidence>
<dbReference type="RefSeq" id="WP_174410399.1">
    <property type="nucleotide sequence ID" value="NZ_BLVP01000010.1"/>
</dbReference>
<dbReference type="Proteomes" id="UP000503820">
    <property type="component" value="Unassembled WGS sequence"/>
</dbReference>
<dbReference type="InterPro" id="IPR008242">
    <property type="entry name" value="Chor_mutase/pphenate_deHydtase"/>
</dbReference>
<evidence type="ECO:0000256" key="1">
    <source>
        <dbReference type="ARBA" id="ARBA00000824"/>
    </source>
</evidence>
<dbReference type="GO" id="GO:0004106">
    <property type="term" value="F:chorismate mutase activity"/>
    <property type="evidence" value="ECO:0007669"/>
    <property type="project" value="UniProtKB-EC"/>
</dbReference>
<dbReference type="PROSITE" id="PS51171">
    <property type="entry name" value="PREPHENATE_DEHYDR_3"/>
    <property type="match status" value="1"/>
</dbReference>
<dbReference type="UniPathway" id="UPA00120">
    <property type="reaction ID" value="UER00203"/>
</dbReference>
<evidence type="ECO:0000256" key="3">
    <source>
        <dbReference type="ARBA" id="ARBA00004496"/>
    </source>
</evidence>
<evidence type="ECO:0000256" key="17">
    <source>
        <dbReference type="ARBA" id="ARBA00031520"/>
    </source>
</evidence>
<name>A0A7J0BVL5_9BACT</name>
<keyword evidence="14" id="KW-0456">Lyase</keyword>
<keyword evidence="9" id="KW-0963">Cytoplasm</keyword>
<evidence type="ECO:0000259" key="23">
    <source>
        <dbReference type="PROSITE" id="PS51671"/>
    </source>
</evidence>
<dbReference type="SUPFAM" id="SSF53850">
    <property type="entry name" value="Periplasmic binding protein-like II"/>
    <property type="match status" value="1"/>
</dbReference>
<dbReference type="EC" id="5.4.99.5" evidence="6"/>
<evidence type="ECO:0000256" key="8">
    <source>
        <dbReference type="ARBA" id="ARBA00014401"/>
    </source>
</evidence>
<dbReference type="PROSITE" id="PS51168">
    <property type="entry name" value="CHORISMATE_MUT_2"/>
    <property type="match status" value="1"/>
</dbReference>
<comment type="catalytic activity">
    <reaction evidence="18">
        <text>prephenate + H(+) = 3-phenylpyruvate + CO2 + H2O</text>
        <dbReference type="Rhea" id="RHEA:21648"/>
        <dbReference type="ChEBI" id="CHEBI:15377"/>
        <dbReference type="ChEBI" id="CHEBI:15378"/>
        <dbReference type="ChEBI" id="CHEBI:16526"/>
        <dbReference type="ChEBI" id="CHEBI:18005"/>
        <dbReference type="ChEBI" id="CHEBI:29934"/>
        <dbReference type="EC" id="4.2.1.51"/>
    </reaction>
</comment>
<evidence type="ECO:0000256" key="19">
    <source>
        <dbReference type="PIRSR" id="PIRSR001500-2"/>
    </source>
</evidence>
<dbReference type="GO" id="GO:0004664">
    <property type="term" value="F:prephenate dehydratase activity"/>
    <property type="evidence" value="ECO:0007669"/>
    <property type="project" value="UniProtKB-EC"/>
</dbReference>
<dbReference type="GO" id="GO:0005737">
    <property type="term" value="C:cytoplasm"/>
    <property type="evidence" value="ECO:0007669"/>
    <property type="project" value="UniProtKB-SubCell"/>
</dbReference>
<dbReference type="InterPro" id="IPR036263">
    <property type="entry name" value="Chorismate_II_sf"/>
</dbReference>
<evidence type="ECO:0000256" key="14">
    <source>
        <dbReference type="ARBA" id="ARBA00023239"/>
    </source>
</evidence>
<keyword evidence="25" id="KW-1185">Reference proteome</keyword>
<keyword evidence="13" id="KW-0413">Isomerase</keyword>
<dbReference type="InterPro" id="IPR002912">
    <property type="entry name" value="ACT_dom"/>
</dbReference>
<evidence type="ECO:0000256" key="20">
    <source>
        <dbReference type="SAM" id="MobiDB-lite"/>
    </source>
</evidence>
<dbReference type="PIRSF" id="PIRSF001500">
    <property type="entry name" value="Chor_mut_pdt_Ppr"/>
    <property type="match status" value="1"/>
</dbReference>
<accession>A0A7J0BVL5</accession>
<feature type="domain" description="Chorismate mutase" evidence="21">
    <location>
        <begin position="8"/>
        <end position="98"/>
    </location>
</feature>
<dbReference type="CDD" id="cd13630">
    <property type="entry name" value="PBP2_PDT_1"/>
    <property type="match status" value="1"/>
</dbReference>
<evidence type="ECO:0000256" key="2">
    <source>
        <dbReference type="ARBA" id="ARBA00002364"/>
    </source>
</evidence>
<dbReference type="InterPro" id="IPR002701">
    <property type="entry name" value="CM_II_prokaryot"/>
</dbReference>